<reference evidence="2 3" key="1">
    <citation type="submission" date="2024-02" db="EMBL/GenBank/DDBJ databases">
        <authorList>
            <person name="Saticioglu I.B."/>
        </authorList>
    </citation>
    <scope>NUCLEOTIDE SEQUENCE [LARGE SCALE GENOMIC DNA]</scope>
    <source>
        <strain evidence="2 3">Mu-43</strain>
    </source>
</reference>
<keyword evidence="3" id="KW-1185">Reference proteome</keyword>
<sequence>MNDLAWLLRGRPGETTEDRLEGFLRNASPREILETLVLSREESAKKAAESLGIAMGGDDESFLDSMLWKLGFVPNRRPDVRDNYWKNHARLESFVATALAATESTEEELRAISSNYFVALEEHLFDSLIFATWALLTDHTLNGRPFEFHLKSAREFTIERLNASVLRKAGAERNDLSEGPSLQEIVQGFLRLSSHLDELRHHESDHARHQDDYPRFVAQTDLQRFPFSHTLPYLDLTAASQVGLREILRDVGTKLNDSGILSARNGLLHAKGKQRTPTIAEVKSALDGARVVLRSLEEIGCVRTTFEVVSSESDQWGRSSTLLRANGTEIRLTGPSTYELVGLPSLHRKVYLMQGAVFAPPNEMLRFREGFDSDYAEYWRDFMRRPEPASRPPGTQLADAGAEMEATGTNS</sequence>
<organism evidence="2 3">
    <name type="scientific">Microbacterium istanbulense</name>
    <dbReference type="NCBI Taxonomy" id="3122049"/>
    <lineage>
        <taxon>Bacteria</taxon>
        <taxon>Bacillati</taxon>
        <taxon>Actinomycetota</taxon>
        <taxon>Actinomycetes</taxon>
        <taxon>Micrococcales</taxon>
        <taxon>Microbacteriaceae</taxon>
        <taxon>Microbacterium</taxon>
    </lineage>
</organism>
<dbReference type="RefSeq" id="WP_337317066.1">
    <property type="nucleotide sequence ID" value="NZ_JBBDGN010000001.1"/>
</dbReference>
<evidence type="ECO:0000313" key="3">
    <source>
        <dbReference type="Proteomes" id="UP001366085"/>
    </source>
</evidence>
<name>A0ABU8LGW8_9MICO</name>
<dbReference type="EMBL" id="JBBDGN010000001">
    <property type="protein sequence ID" value="MEJ1090569.1"/>
    <property type="molecule type" value="Genomic_DNA"/>
</dbReference>
<comment type="caution">
    <text evidence="2">The sequence shown here is derived from an EMBL/GenBank/DDBJ whole genome shotgun (WGS) entry which is preliminary data.</text>
</comment>
<protein>
    <submittedName>
        <fullName evidence="2">Uncharacterized protein</fullName>
    </submittedName>
</protein>
<proteinExistence type="predicted"/>
<dbReference type="Proteomes" id="UP001366085">
    <property type="component" value="Unassembled WGS sequence"/>
</dbReference>
<feature type="region of interest" description="Disordered" evidence="1">
    <location>
        <begin position="385"/>
        <end position="411"/>
    </location>
</feature>
<evidence type="ECO:0000313" key="2">
    <source>
        <dbReference type="EMBL" id="MEJ1090569.1"/>
    </source>
</evidence>
<gene>
    <name evidence="2" type="ORF">WDU93_02595</name>
</gene>
<evidence type="ECO:0000256" key="1">
    <source>
        <dbReference type="SAM" id="MobiDB-lite"/>
    </source>
</evidence>
<accession>A0ABU8LGW8</accession>